<dbReference type="InterPro" id="IPR031631">
    <property type="entry name" value="Glyco_hydro_63N"/>
</dbReference>
<dbReference type="InterPro" id="IPR008928">
    <property type="entry name" value="6-hairpin_glycosidase_sf"/>
</dbReference>
<dbReference type="GO" id="GO:0004573">
    <property type="term" value="F:Glc3Man9GlcNAc2 oligosaccharide glucosidase activity"/>
    <property type="evidence" value="ECO:0007669"/>
    <property type="project" value="UniProtKB-UniRule"/>
</dbReference>
<feature type="signal peptide" evidence="13">
    <location>
        <begin position="1"/>
        <end position="30"/>
    </location>
</feature>
<evidence type="ECO:0000256" key="9">
    <source>
        <dbReference type="ARBA" id="ARBA00023180"/>
    </source>
</evidence>
<dbReference type="GO" id="GO:0006487">
    <property type="term" value="P:protein N-linked glycosylation"/>
    <property type="evidence" value="ECO:0007669"/>
    <property type="project" value="UniProtKB-UniRule"/>
</dbReference>
<evidence type="ECO:0000256" key="4">
    <source>
        <dbReference type="ARBA" id="ARBA00022801"/>
    </source>
</evidence>
<accession>A0A8H4END0</accession>
<evidence type="ECO:0000259" key="15">
    <source>
        <dbReference type="Pfam" id="PF16923"/>
    </source>
</evidence>
<evidence type="ECO:0000256" key="3">
    <source>
        <dbReference type="ARBA" id="ARBA00022692"/>
    </source>
</evidence>
<evidence type="ECO:0000256" key="6">
    <source>
        <dbReference type="ARBA" id="ARBA00022968"/>
    </source>
</evidence>
<dbReference type="EMBL" id="WTPW01000331">
    <property type="protein sequence ID" value="KAF0521898.1"/>
    <property type="molecule type" value="Genomic_DNA"/>
</dbReference>
<evidence type="ECO:0000256" key="10">
    <source>
        <dbReference type="ARBA" id="ARBA00023295"/>
    </source>
</evidence>
<comment type="catalytic activity">
    <reaction evidence="12">
        <text>N(4)-(alpha-D-Glc-(1-&gt;2)-alpha-D-Glc-(1-&gt;3)-alpha-D-Glc-(1-&gt;3)-alpha-D-Man-(1-&gt;2)-alpha-D-Man-(1-&gt;2)-alpha-D-Man-(1-&gt;3)-[alpha-D-Man-(1-&gt;2)-alpha-D-Man-(1-&gt;3)-[alpha-D-Man-(1-&gt;2)-alpha-D-Man-(1-&gt;6)]-alpha-D-Man-(1-&gt;6)]-beta-D-Man-(1-&gt;4)-beta-D-GlcNAc-(1-&gt;4)-beta-D-GlcNAc)-L-asparaginyl-[protein] + H2O = N(4)-(alpha-D-Glc-(1-&gt;3)-alpha-D-Glc-(1-&gt;3)-alpha-D-Man-(1-&gt;2)-alpha-D-Man-(1-&gt;2)-alpha-D-Man-(1-&gt;3)-[alpha-D-Man-(1-&gt;2)-alpha-D-Man-(1-&gt;3)-[alpha-D-Man-(1-&gt;2)-alpha-D-Man-(1-&gt;6)]-alpha-D-Man-(1-&gt;6)]-beta-D-Man-(1-&gt;4)-beta-D-GlcNAc-(1-&gt;4)-beta-D-GlcNAc)-L-asparaginyl-[protein] + beta-D-glucose</text>
        <dbReference type="Rhea" id="RHEA:55988"/>
        <dbReference type="Rhea" id="RHEA-COMP:12806"/>
        <dbReference type="Rhea" id="RHEA-COMP:14355"/>
        <dbReference type="ChEBI" id="CHEBI:15377"/>
        <dbReference type="ChEBI" id="CHEBI:15903"/>
        <dbReference type="ChEBI" id="CHEBI:59082"/>
        <dbReference type="ChEBI" id="CHEBI:132537"/>
        <dbReference type="EC" id="3.2.1.106"/>
    </reaction>
</comment>
<dbReference type="Gene3D" id="1.50.10.10">
    <property type="match status" value="1"/>
</dbReference>
<dbReference type="Pfam" id="PF16923">
    <property type="entry name" value="Glyco_hydro_63N"/>
    <property type="match status" value="1"/>
</dbReference>
<sequence length="830" mass="95587">MNRALNNFLSNLIMHRLFIAFILFFSLVVSDIDHNSESQQIIQNRISANRASNESLLWGTYRPNLYFGTRPRLPESLMSGLMWFGVNDLESFQKIRHECDQSDKLEEYSYKKHDGRDFALQTITDAENNVILTTEFLKVSGGGHGGDWAVRISGKPISEDKPSGLSILYYFGLEGDGSIDLESRLDQSGLDNPVELNGETPDLGQFTIKIVDGSDNRTPRSAALKMQTHPDLRKAQYLGHLIPDGDIWRAKFYLRGFYSQKLEYMREQLASGNIPAPPFLFALPNQVHENSNFYIFQKLVEAPFQFDIFFESSSSPVHIEESDFTSSLQSSLKDFDTKFENTFGLASKGFDDDQVHFAQTMLSNLIGGIGYFYGSSLVDKSYTDVDENEEFFWDNRRQADPKLTPPSALFSATPSRPFFPRGFYWDEGFHQLIIGNWDNDLSLDIIKHWTSLINNDGWVAREQILGEEARSKVPPEFQTQYPHYANPPTLLMAIEAFIERLDNATKSQQFNIDADIALNFVPSDILTTTTDSSILPTRHLQDLNLANSFLAEIYPKLRSNYKWFRRTQWGEIKEWGRKASNSREAYRWRGRTPGHTLTSGLDDYPRPTPPHPAELHIDLMCWVGFMARSLRDIAERLDEEDDVEDFSKHYKDIINNLHDLHWSEKDQAFCDVSVDEDNESIFVCHKGYLSLFPMLHGFLPNDSPKLGAILDLMYNPDELWSPYGLRSLSKSDKYFNTEENYWRGPVWINLNYFVLSSLHKNYAAKPGPYQEKAKKIYKELRNNIINNVYNEFKKTGYSWEQYSAINGEGIRSHPFNGWTSLVMLIMAEKF</sequence>
<evidence type="ECO:0000259" key="14">
    <source>
        <dbReference type="Pfam" id="PF03200"/>
    </source>
</evidence>
<gene>
    <name evidence="16" type="ORF">F8M41_015674</name>
</gene>
<evidence type="ECO:0000256" key="8">
    <source>
        <dbReference type="ARBA" id="ARBA00023136"/>
    </source>
</evidence>
<keyword evidence="4 12" id="KW-0378">Hydrolase</keyword>
<dbReference type="PANTHER" id="PTHR10412">
    <property type="entry name" value="MANNOSYL-OLIGOSACCHARIDE GLUCOSIDASE"/>
    <property type="match status" value="1"/>
</dbReference>
<dbReference type="OrthoDB" id="410058at2759"/>
<evidence type="ECO:0000313" key="17">
    <source>
        <dbReference type="Proteomes" id="UP000439903"/>
    </source>
</evidence>
<comment type="function">
    <text evidence="12">Cleaves the distal alpha 1,2-linked glucose residue from the Glc(3)Man(9)GlcNAc(2) oligosaccharide precursor.</text>
</comment>
<protein>
    <recommendedName>
        <fullName evidence="11 12">Mannosyl-oligosaccharide glucosidase</fullName>
        <ecNumber evidence="11 12">3.2.1.106</ecNumber>
    </recommendedName>
</protein>
<comment type="similarity">
    <text evidence="2 12">Belongs to the glycosyl hydrolase 63 family.</text>
</comment>
<evidence type="ECO:0000256" key="2">
    <source>
        <dbReference type="ARBA" id="ARBA00010833"/>
    </source>
</evidence>
<feature type="chain" id="PRO_5034790926" description="Mannosyl-oligosaccharide glucosidase" evidence="13">
    <location>
        <begin position="31"/>
        <end position="830"/>
    </location>
</feature>
<dbReference type="SUPFAM" id="SSF48208">
    <property type="entry name" value="Six-hairpin glycosidases"/>
    <property type="match status" value="1"/>
</dbReference>
<reference evidence="16 17" key="1">
    <citation type="journal article" date="2019" name="Environ. Microbiol.">
        <title>At the nexus of three kingdoms: the genome of the mycorrhizal fungus Gigaspora margarita provides insights into plant, endobacterial and fungal interactions.</title>
        <authorList>
            <person name="Venice F."/>
            <person name="Ghignone S."/>
            <person name="Salvioli di Fossalunga A."/>
            <person name="Amselem J."/>
            <person name="Novero M."/>
            <person name="Xianan X."/>
            <person name="Sedzielewska Toro K."/>
            <person name="Morin E."/>
            <person name="Lipzen A."/>
            <person name="Grigoriev I.V."/>
            <person name="Henrissat B."/>
            <person name="Martin F.M."/>
            <person name="Bonfante P."/>
        </authorList>
    </citation>
    <scope>NUCLEOTIDE SEQUENCE [LARGE SCALE GENOMIC DNA]</scope>
    <source>
        <strain evidence="16 17">BEG34</strain>
    </source>
</reference>
<evidence type="ECO:0000256" key="11">
    <source>
        <dbReference type="ARBA" id="ARBA00038888"/>
    </source>
</evidence>
<keyword evidence="3" id="KW-0812">Transmembrane</keyword>
<keyword evidence="7" id="KW-1133">Transmembrane helix</keyword>
<keyword evidence="8" id="KW-0472">Membrane</keyword>
<keyword evidence="9" id="KW-0325">Glycoprotein</keyword>
<evidence type="ECO:0000256" key="13">
    <source>
        <dbReference type="SAM" id="SignalP"/>
    </source>
</evidence>
<dbReference type="GO" id="GO:0009311">
    <property type="term" value="P:oligosaccharide metabolic process"/>
    <property type="evidence" value="ECO:0007669"/>
    <property type="project" value="UniProtKB-UniRule"/>
</dbReference>
<dbReference type="AlphaFoldDB" id="A0A8H4END0"/>
<dbReference type="Proteomes" id="UP000439903">
    <property type="component" value="Unassembled WGS sequence"/>
</dbReference>
<dbReference type="InterPro" id="IPR012341">
    <property type="entry name" value="6hp_glycosidase-like_sf"/>
</dbReference>
<evidence type="ECO:0000256" key="5">
    <source>
        <dbReference type="ARBA" id="ARBA00022824"/>
    </source>
</evidence>
<organism evidence="16 17">
    <name type="scientific">Gigaspora margarita</name>
    <dbReference type="NCBI Taxonomy" id="4874"/>
    <lineage>
        <taxon>Eukaryota</taxon>
        <taxon>Fungi</taxon>
        <taxon>Fungi incertae sedis</taxon>
        <taxon>Mucoromycota</taxon>
        <taxon>Glomeromycotina</taxon>
        <taxon>Glomeromycetes</taxon>
        <taxon>Diversisporales</taxon>
        <taxon>Gigasporaceae</taxon>
        <taxon>Gigaspora</taxon>
    </lineage>
</organism>
<dbReference type="PANTHER" id="PTHR10412:SF11">
    <property type="entry name" value="MANNOSYL-OLIGOSACCHARIDE GLUCOSIDASE"/>
    <property type="match status" value="1"/>
</dbReference>
<feature type="domain" description="Glycosyl hydrolase family 63 C-terminal" evidence="14">
    <location>
        <begin position="320"/>
        <end position="828"/>
    </location>
</feature>
<dbReference type="EC" id="3.2.1.106" evidence="11 12"/>
<keyword evidence="10 12" id="KW-0326">Glycosidase</keyword>
<evidence type="ECO:0000313" key="16">
    <source>
        <dbReference type="EMBL" id="KAF0521898.1"/>
    </source>
</evidence>
<keyword evidence="6" id="KW-0735">Signal-anchor</keyword>
<dbReference type="Gene3D" id="2.70.98.110">
    <property type="entry name" value="Glycosyl hydrolase family 63, N-terminal domain"/>
    <property type="match status" value="1"/>
</dbReference>
<dbReference type="InterPro" id="IPR031335">
    <property type="entry name" value="Glyco_hydro_63_C"/>
</dbReference>
<keyword evidence="13" id="KW-0732">Signal</keyword>
<evidence type="ECO:0000256" key="7">
    <source>
        <dbReference type="ARBA" id="ARBA00022989"/>
    </source>
</evidence>
<name>A0A8H4END0_GIGMA</name>
<keyword evidence="17" id="KW-1185">Reference proteome</keyword>
<comment type="caution">
    <text evidence="16">The sequence shown here is derived from an EMBL/GenBank/DDBJ whole genome shotgun (WGS) entry which is preliminary data.</text>
</comment>
<feature type="domain" description="Glycosyl hydrolase family 63 N-terminal" evidence="15">
    <location>
        <begin position="55"/>
        <end position="278"/>
    </location>
</feature>
<evidence type="ECO:0000256" key="12">
    <source>
        <dbReference type="RuleBase" id="RU368089"/>
    </source>
</evidence>
<proteinExistence type="inferred from homology"/>
<comment type="subcellular location">
    <subcellularLocation>
        <location evidence="1 12">Endoplasmic reticulum membrane</location>
        <topology evidence="1 12">Single-pass type II membrane protein</topology>
    </subcellularLocation>
</comment>
<keyword evidence="5 12" id="KW-0256">Endoplasmic reticulum</keyword>
<dbReference type="InterPro" id="IPR038518">
    <property type="entry name" value="Glyco_hydro_63N_sf"/>
</dbReference>
<dbReference type="GO" id="GO:0005789">
    <property type="term" value="C:endoplasmic reticulum membrane"/>
    <property type="evidence" value="ECO:0007669"/>
    <property type="project" value="UniProtKB-SubCell"/>
</dbReference>
<dbReference type="Pfam" id="PF03200">
    <property type="entry name" value="Glyco_hydro_63"/>
    <property type="match status" value="1"/>
</dbReference>
<evidence type="ECO:0000256" key="1">
    <source>
        <dbReference type="ARBA" id="ARBA00004648"/>
    </source>
</evidence>
<dbReference type="InterPro" id="IPR004888">
    <property type="entry name" value="Glycoside_hydrolase_63"/>
</dbReference>